<sequence length="157" mass="17715">MIRTIDKTDKQILSLLIENANITHKEIAKQIDVSPATIHLRIKKMEQKGVIKGASVNIDYQVIGYNLTAYIGIILSRTKGLEKVMKDLIKIPEVTVANITTGQFGAFCKIRCKDTNHMKKVIFKINALNGIIRTESMISMEETVNDKSRLFNSAFDF</sequence>
<dbReference type="Pfam" id="PF01037">
    <property type="entry name" value="AsnC_trans_reg"/>
    <property type="match status" value="1"/>
</dbReference>
<evidence type="ECO:0000259" key="4">
    <source>
        <dbReference type="PROSITE" id="PS50956"/>
    </source>
</evidence>
<gene>
    <name evidence="5" type="ORF">DNU06_15280</name>
</gene>
<dbReference type="InterPro" id="IPR036388">
    <property type="entry name" value="WH-like_DNA-bd_sf"/>
</dbReference>
<dbReference type="PRINTS" id="PR00033">
    <property type="entry name" value="HTHASNC"/>
</dbReference>
<accession>A0A2W1NN65</accession>
<name>A0A2W1NN65_9FLAO</name>
<feature type="domain" description="HTH asnC-type" evidence="4">
    <location>
        <begin position="5"/>
        <end position="66"/>
    </location>
</feature>
<dbReference type="GO" id="GO:0006355">
    <property type="term" value="P:regulation of DNA-templated transcription"/>
    <property type="evidence" value="ECO:0007669"/>
    <property type="project" value="UniProtKB-ARBA"/>
</dbReference>
<proteinExistence type="predicted"/>
<dbReference type="EMBL" id="QKSB01000013">
    <property type="protein sequence ID" value="PZE16008.1"/>
    <property type="molecule type" value="Genomic_DNA"/>
</dbReference>
<dbReference type="InterPro" id="IPR019887">
    <property type="entry name" value="Tscrpt_reg_AsnC/Lrp_C"/>
</dbReference>
<dbReference type="Gene3D" id="3.30.70.920">
    <property type="match status" value="1"/>
</dbReference>
<dbReference type="InterPro" id="IPR011008">
    <property type="entry name" value="Dimeric_a/b-barrel"/>
</dbReference>
<dbReference type="Pfam" id="PF13412">
    <property type="entry name" value="HTH_24"/>
    <property type="match status" value="1"/>
</dbReference>
<evidence type="ECO:0000256" key="2">
    <source>
        <dbReference type="ARBA" id="ARBA00023125"/>
    </source>
</evidence>
<keyword evidence="6" id="KW-1185">Reference proteome</keyword>
<reference evidence="5 6" key="1">
    <citation type="submission" date="2018-06" db="EMBL/GenBank/DDBJ databases">
        <title>The draft genome sequence of Crocinitomix sp. SM1701.</title>
        <authorList>
            <person name="Zhang X."/>
        </authorList>
    </citation>
    <scope>NUCLEOTIDE SEQUENCE [LARGE SCALE GENOMIC DNA]</scope>
    <source>
        <strain evidence="5 6">SM1701</strain>
    </source>
</reference>
<evidence type="ECO:0000313" key="5">
    <source>
        <dbReference type="EMBL" id="PZE16008.1"/>
    </source>
</evidence>
<dbReference type="AlphaFoldDB" id="A0A2W1NN65"/>
<organism evidence="5 6">
    <name type="scientific">Putridiphycobacter roseus</name>
    <dbReference type="NCBI Taxonomy" id="2219161"/>
    <lineage>
        <taxon>Bacteria</taxon>
        <taxon>Pseudomonadati</taxon>
        <taxon>Bacteroidota</taxon>
        <taxon>Flavobacteriia</taxon>
        <taxon>Flavobacteriales</taxon>
        <taxon>Crocinitomicaceae</taxon>
        <taxon>Putridiphycobacter</taxon>
    </lineage>
</organism>
<dbReference type="Gene3D" id="1.10.10.10">
    <property type="entry name" value="Winged helix-like DNA-binding domain superfamily/Winged helix DNA-binding domain"/>
    <property type="match status" value="1"/>
</dbReference>
<dbReference type="GO" id="GO:0043565">
    <property type="term" value="F:sequence-specific DNA binding"/>
    <property type="evidence" value="ECO:0007669"/>
    <property type="project" value="InterPro"/>
</dbReference>
<dbReference type="InterPro" id="IPR036390">
    <property type="entry name" value="WH_DNA-bd_sf"/>
</dbReference>
<dbReference type="SMART" id="SM00344">
    <property type="entry name" value="HTH_ASNC"/>
    <property type="match status" value="1"/>
</dbReference>
<evidence type="ECO:0000256" key="3">
    <source>
        <dbReference type="ARBA" id="ARBA00023163"/>
    </source>
</evidence>
<dbReference type="PANTHER" id="PTHR30154:SF34">
    <property type="entry name" value="TRANSCRIPTIONAL REGULATOR AZLB"/>
    <property type="match status" value="1"/>
</dbReference>
<evidence type="ECO:0000313" key="6">
    <source>
        <dbReference type="Proteomes" id="UP000249248"/>
    </source>
</evidence>
<dbReference type="SUPFAM" id="SSF46785">
    <property type="entry name" value="Winged helix' DNA-binding domain"/>
    <property type="match status" value="1"/>
</dbReference>
<dbReference type="InterPro" id="IPR000485">
    <property type="entry name" value="AsnC-type_HTH_dom"/>
</dbReference>
<dbReference type="GO" id="GO:0005829">
    <property type="term" value="C:cytosol"/>
    <property type="evidence" value="ECO:0007669"/>
    <property type="project" value="TreeGrafter"/>
</dbReference>
<dbReference type="RefSeq" id="WP_111064370.1">
    <property type="nucleotide sequence ID" value="NZ_JBHUCU010000020.1"/>
</dbReference>
<keyword evidence="1" id="KW-0805">Transcription regulation</keyword>
<dbReference type="SUPFAM" id="SSF54909">
    <property type="entry name" value="Dimeric alpha+beta barrel"/>
    <property type="match status" value="1"/>
</dbReference>
<dbReference type="PROSITE" id="PS50956">
    <property type="entry name" value="HTH_ASNC_2"/>
    <property type="match status" value="1"/>
</dbReference>
<dbReference type="OrthoDB" id="667919at2"/>
<keyword evidence="2" id="KW-0238">DNA-binding</keyword>
<comment type="caution">
    <text evidence="5">The sequence shown here is derived from an EMBL/GenBank/DDBJ whole genome shotgun (WGS) entry which is preliminary data.</text>
</comment>
<dbReference type="CDD" id="cd00090">
    <property type="entry name" value="HTH_ARSR"/>
    <property type="match status" value="1"/>
</dbReference>
<evidence type="ECO:0000256" key="1">
    <source>
        <dbReference type="ARBA" id="ARBA00023015"/>
    </source>
</evidence>
<protein>
    <submittedName>
        <fullName evidence="5">Transcriptional regulator</fullName>
    </submittedName>
</protein>
<keyword evidence="3" id="KW-0804">Transcription</keyword>
<dbReference type="GO" id="GO:0043200">
    <property type="term" value="P:response to amino acid"/>
    <property type="evidence" value="ECO:0007669"/>
    <property type="project" value="TreeGrafter"/>
</dbReference>
<dbReference type="InterPro" id="IPR011991">
    <property type="entry name" value="ArsR-like_HTH"/>
</dbReference>
<dbReference type="Proteomes" id="UP000249248">
    <property type="component" value="Unassembled WGS sequence"/>
</dbReference>
<dbReference type="InterPro" id="IPR019888">
    <property type="entry name" value="Tscrpt_reg_AsnC-like"/>
</dbReference>
<dbReference type="PANTHER" id="PTHR30154">
    <property type="entry name" value="LEUCINE-RESPONSIVE REGULATORY PROTEIN"/>
    <property type="match status" value="1"/>
</dbReference>